<dbReference type="InterPro" id="IPR058486">
    <property type="entry name" value="DUF8173"/>
</dbReference>
<feature type="transmembrane region" description="Helical" evidence="2">
    <location>
        <begin position="109"/>
        <end position="131"/>
    </location>
</feature>
<feature type="domain" description="DUF8173" evidence="3">
    <location>
        <begin position="1"/>
        <end position="182"/>
    </location>
</feature>
<keyword evidence="2" id="KW-0812">Transmembrane</keyword>
<name>A0A1H8T6Y9_9EURY</name>
<dbReference type="EMBL" id="FODV01000006">
    <property type="protein sequence ID" value="SEO86692.1"/>
    <property type="molecule type" value="Genomic_DNA"/>
</dbReference>
<organism evidence="4 5">
    <name type="scientific">Halogranum amylolyticum</name>
    <dbReference type="NCBI Taxonomy" id="660520"/>
    <lineage>
        <taxon>Archaea</taxon>
        <taxon>Methanobacteriati</taxon>
        <taxon>Methanobacteriota</taxon>
        <taxon>Stenosarchaea group</taxon>
        <taxon>Halobacteria</taxon>
        <taxon>Halobacteriales</taxon>
        <taxon>Haloferacaceae</taxon>
    </lineage>
</organism>
<evidence type="ECO:0000256" key="1">
    <source>
        <dbReference type="SAM" id="MobiDB-lite"/>
    </source>
</evidence>
<evidence type="ECO:0000313" key="5">
    <source>
        <dbReference type="Proteomes" id="UP000199126"/>
    </source>
</evidence>
<dbReference type="Proteomes" id="UP000199126">
    <property type="component" value="Unassembled WGS sequence"/>
</dbReference>
<keyword evidence="5" id="KW-1185">Reference proteome</keyword>
<feature type="transmembrane region" description="Helical" evidence="2">
    <location>
        <begin position="40"/>
        <end position="58"/>
    </location>
</feature>
<proteinExistence type="predicted"/>
<protein>
    <recommendedName>
        <fullName evidence="3">DUF8173 domain-containing protein</fullName>
    </recommendedName>
</protein>
<evidence type="ECO:0000313" key="4">
    <source>
        <dbReference type="EMBL" id="SEO86692.1"/>
    </source>
</evidence>
<dbReference type="AlphaFoldDB" id="A0A1H8T6Y9"/>
<dbReference type="RefSeq" id="WP_211609135.1">
    <property type="nucleotide sequence ID" value="NZ_FODV01000006.1"/>
</dbReference>
<feature type="region of interest" description="Disordered" evidence="1">
    <location>
        <begin position="184"/>
        <end position="206"/>
    </location>
</feature>
<evidence type="ECO:0000256" key="2">
    <source>
        <dbReference type="SAM" id="Phobius"/>
    </source>
</evidence>
<feature type="transmembrane region" description="Helical" evidence="2">
    <location>
        <begin position="138"/>
        <end position="156"/>
    </location>
</feature>
<keyword evidence="2" id="KW-1133">Transmembrane helix</keyword>
<evidence type="ECO:0000259" key="3">
    <source>
        <dbReference type="Pfam" id="PF26514"/>
    </source>
</evidence>
<keyword evidence="2" id="KW-0472">Membrane</keyword>
<reference evidence="5" key="1">
    <citation type="submission" date="2016-10" db="EMBL/GenBank/DDBJ databases">
        <authorList>
            <person name="Varghese N."/>
            <person name="Submissions S."/>
        </authorList>
    </citation>
    <scope>NUCLEOTIDE SEQUENCE [LARGE SCALE GENOMIC DNA]</scope>
    <source>
        <strain evidence="5">CGMCC 1.10121</strain>
    </source>
</reference>
<feature type="compositionally biased region" description="Basic and acidic residues" evidence="1">
    <location>
        <begin position="184"/>
        <end position="193"/>
    </location>
</feature>
<feature type="transmembrane region" description="Helical" evidence="2">
    <location>
        <begin position="78"/>
        <end position="103"/>
    </location>
</feature>
<sequence length="206" mass="20793">MPSTRLSVVLASFLTLLSVAGVAAAQSTTTAPQLSPLLRLTIALAVNGVVGLLVVAVAPDYTESAAADVREFPAETFLWGLLAGVGGLIALFVLAVTVVGLLVAIPGAFAYLLVAVVGGVVGTVALGAVVADAVTESTLFVALAVGVVASSLLSLVPFVGDVVNLLLGTVGMGAVARRYWRQRGEGKRDDESRSSGSQPPVVSTRP</sequence>
<gene>
    <name evidence="4" type="ORF">SAMN04487948_10654</name>
</gene>
<feature type="compositionally biased region" description="Polar residues" evidence="1">
    <location>
        <begin position="194"/>
        <end position="206"/>
    </location>
</feature>
<dbReference type="Pfam" id="PF26514">
    <property type="entry name" value="DUF8173"/>
    <property type="match status" value="1"/>
</dbReference>
<accession>A0A1H8T6Y9</accession>